<dbReference type="Proteomes" id="UP001614394">
    <property type="component" value="Unassembled WGS sequence"/>
</dbReference>
<sequence>MAAEPEPGEVTAGEAAAAPRPHRYALWTRTTARPEGGGRAAGRDASAPARQWPILVVLGGVVLGLVLTAADHFRAGTVLVGAALLVGGAMRFTLPSVGMLAVRSRFTDVITYVVLGTGIVLLALMVQPDPILDVPFLEDIIRFSVR</sequence>
<keyword evidence="1" id="KW-0812">Transmembrane</keyword>
<dbReference type="RefSeq" id="WP_399644297.1">
    <property type="nucleotide sequence ID" value="NZ_JBITYG010000001.1"/>
</dbReference>
<keyword evidence="1" id="KW-0472">Membrane</keyword>
<organism evidence="2 3">
    <name type="scientific">Streptomyces fildesensis</name>
    <dbReference type="NCBI Taxonomy" id="375757"/>
    <lineage>
        <taxon>Bacteria</taxon>
        <taxon>Bacillati</taxon>
        <taxon>Actinomycetota</taxon>
        <taxon>Actinomycetes</taxon>
        <taxon>Kitasatosporales</taxon>
        <taxon>Streptomycetaceae</taxon>
        <taxon>Streptomyces</taxon>
    </lineage>
</organism>
<gene>
    <name evidence="2" type="ORF">ACIGXA_04390</name>
</gene>
<evidence type="ECO:0000256" key="1">
    <source>
        <dbReference type="SAM" id="Phobius"/>
    </source>
</evidence>
<feature type="transmembrane region" description="Helical" evidence="1">
    <location>
        <begin position="76"/>
        <end position="94"/>
    </location>
</feature>
<dbReference type="EMBL" id="JBITYG010000001">
    <property type="protein sequence ID" value="MFI9099742.1"/>
    <property type="molecule type" value="Genomic_DNA"/>
</dbReference>
<evidence type="ECO:0000313" key="3">
    <source>
        <dbReference type="Proteomes" id="UP001614394"/>
    </source>
</evidence>
<feature type="transmembrane region" description="Helical" evidence="1">
    <location>
        <begin position="52"/>
        <end position="70"/>
    </location>
</feature>
<dbReference type="Pfam" id="PF11222">
    <property type="entry name" value="DUF3017"/>
    <property type="match status" value="1"/>
</dbReference>
<keyword evidence="1" id="KW-1133">Transmembrane helix</keyword>
<name>A0ABW8C001_9ACTN</name>
<dbReference type="InterPro" id="IPR021385">
    <property type="entry name" value="DUF3017"/>
</dbReference>
<feature type="transmembrane region" description="Helical" evidence="1">
    <location>
        <begin position="106"/>
        <end position="126"/>
    </location>
</feature>
<keyword evidence="3" id="KW-1185">Reference proteome</keyword>
<proteinExistence type="predicted"/>
<evidence type="ECO:0000313" key="2">
    <source>
        <dbReference type="EMBL" id="MFI9099742.1"/>
    </source>
</evidence>
<protein>
    <submittedName>
        <fullName evidence="2">DUF3017 domain-containing protein</fullName>
    </submittedName>
</protein>
<comment type="caution">
    <text evidence="2">The sequence shown here is derived from an EMBL/GenBank/DDBJ whole genome shotgun (WGS) entry which is preliminary data.</text>
</comment>
<accession>A0ABW8C001</accession>
<reference evidence="2 3" key="1">
    <citation type="submission" date="2024-10" db="EMBL/GenBank/DDBJ databases">
        <title>The Natural Products Discovery Center: Release of the First 8490 Sequenced Strains for Exploring Actinobacteria Biosynthetic Diversity.</title>
        <authorList>
            <person name="Kalkreuter E."/>
            <person name="Kautsar S.A."/>
            <person name="Yang D."/>
            <person name="Bader C.D."/>
            <person name="Teijaro C.N."/>
            <person name="Fluegel L."/>
            <person name="Davis C.M."/>
            <person name="Simpson J.R."/>
            <person name="Lauterbach L."/>
            <person name="Steele A.D."/>
            <person name="Gui C."/>
            <person name="Meng S."/>
            <person name="Li G."/>
            <person name="Viehrig K."/>
            <person name="Ye F."/>
            <person name="Su P."/>
            <person name="Kiefer A.F."/>
            <person name="Nichols A."/>
            <person name="Cepeda A.J."/>
            <person name="Yan W."/>
            <person name="Fan B."/>
            <person name="Jiang Y."/>
            <person name="Adhikari A."/>
            <person name="Zheng C.-J."/>
            <person name="Schuster L."/>
            <person name="Cowan T.M."/>
            <person name="Smanski M.J."/>
            <person name="Chevrette M.G."/>
            <person name="De Carvalho L.P.S."/>
            <person name="Shen B."/>
        </authorList>
    </citation>
    <scope>NUCLEOTIDE SEQUENCE [LARGE SCALE GENOMIC DNA]</scope>
    <source>
        <strain evidence="2 3">NPDC053399</strain>
    </source>
</reference>